<dbReference type="FunFam" id="1.10.150.20:FF:000002">
    <property type="entry name" value="DNA polymerase I"/>
    <property type="match status" value="1"/>
</dbReference>
<dbReference type="CDD" id="cd09859">
    <property type="entry name" value="PIN_53EXO"/>
    <property type="match status" value="1"/>
</dbReference>
<evidence type="ECO:0000256" key="6">
    <source>
        <dbReference type="ARBA" id="ARBA00022705"/>
    </source>
</evidence>
<evidence type="ECO:0000256" key="14">
    <source>
        <dbReference type="ARBA" id="ARBA00049244"/>
    </source>
</evidence>
<dbReference type="GO" id="GO:0006302">
    <property type="term" value="P:double-strand break repair"/>
    <property type="evidence" value="ECO:0007669"/>
    <property type="project" value="TreeGrafter"/>
</dbReference>
<dbReference type="InterPro" id="IPR002298">
    <property type="entry name" value="DNA_polymerase_A"/>
</dbReference>
<dbReference type="Pfam" id="PF22619">
    <property type="entry name" value="DNA_polI_exo1"/>
    <property type="match status" value="1"/>
</dbReference>
<dbReference type="SMART" id="SM00475">
    <property type="entry name" value="53EXOc"/>
    <property type="match status" value="1"/>
</dbReference>
<dbReference type="NCBIfam" id="NF004397">
    <property type="entry name" value="PRK05755.1"/>
    <property type="match status" value="1"/>
</dbReference>
<gene>
    <name evidence="16" type="primary">polA</name>
    <name evidence="19" type="ORF">SAMN06296020_101262</name>
</gene>
<protein>
    <recommendedName>
        <fullName evidence="3 15">DNA polymerase I</fullName>
        <ecNumber evidence="2 15">2.7.7.7</ecNumber>
    </recommendedName>
</protein>
<feature type="domain" description="DNA-directed DNA polymerase family A palm" evidence="18">
    <location>
        <begin position="653"/>
        <end position="859"/>
    </location>
</feature>
<evidence type="ECO:0000256" key="9">
    <source>
        <dbReference type="ARBA" id="ARBA00022801"/>
    </source>
</evidence>
<dbReference type="SMART" id="SM00482">
    <property type="entry name" value="POLAc"/>
    <property type="match status" value="1"/>
</dbReference>
<comment type="caution">
    <text evidence="19">The sequence shown here is derived from an EMBL/GenBank/DDBJ whole genome shotgun (WGS) entry which is preliminary data.</text>
</comment>
<dbReference type="EMBL" id="FXUF01000001">
    <property type="protein sequence ID" value="SMP39698.1"/>
    <property type="molecule type" value="Genomic_DNA"/>
</dbReference>
<dbReference type="CDD" id="cd06140">
    <property type="entry name" value="DNA_polA_I_Bacillus_like_exo"/>
    <property type="match status" value="1"/>
</dbReference>
<dbReference type="PANTHER" id="PTHR10133:SF27">
    <property type="entry name" value="DNA POLYMERASE NU"/>
    <property type="match status" value="1"/>
</dbReference>
<dbReference type="Gene3D" id="3.30.420.10">
    <property type="entry name" value="Ribonuclease H-like superfamily/Ribonuclease H"/>
    <property type="match status" value="1"/>
</dbReference>
<dbReference type="InterPro" id="IPR018320">
    <property type="entry name" value="DNA_polymerase_1"/>
</dbReference>
<dbReference type="Pfam" id="PF00476">
    <property type="entry name" value="DNA_pol_A"/>
    <property type="match status" value="1"/>
</dbReference>
<dbReference type="CDD" id="cd08637">
    <property type="entry name" value="DNA_pol_A_pol_I_C"/>
    <property type="match status" value="1"/>
</dbReference>
<dbReference type="InterPro" id="IPR002421">
    <property type="entry name" value="5-3_exonuclease"/>
</dbReference>
<dbReference type="InterPro" id="IPR020045">
    <property type="entry name" value="DNA_polI_H3TH"/>
</dbReference>
<keyword evidence="13 16" id="KW-0234">DNA repair</keyword>
<comment type="similarity">
    <text evidence="1 16">Belongs to the DNA polymerase type-A family.</text>
</comment>
<dbReference type="EC" id="2.7.7.7" evidence="2 15"/>
<evidence type="ECO:0000256" key="1">
    <source>
        <dbReference type="ARBA" id="ARBA00007705"/>
    </source>
</evidence>
<dbReference type="InterPro" id="IPR019760">
    <property type="entry name" value="DNA-dir_DNA_pol_A_CS"/>
</dbReference>
<dbReference type="InterPro" id="IPR020046">
    <property type="entry name" value="5-3_exonucl_a-hlix_arch_N"/>
</dbReference>
<comment type="function">
    <text evidence="16">In addition to polymerase activity, this DNA polymerase exhibits 5'-3' exonuclease activity.</text>
</comment>
<evidence type="ECO:0000256" key="3">
    <source>
        <dbReference type="ARBA" id="ARBA00020311"/>
    </source>
</evidence>
<organism evidence="19 20">
    <name type="scientific">Anoxynatronum buryatiense</name>
    <dbReference type="NCBI Taxonomy" id="489973"/>
    <lineage>
        <taxon>Bacteria</taxon>
        <taxon>Bacillati</taxon>
        <taxon>Bacillota</taxon>
        <taxon>Clostridia</taxon>
        <taxon>Eubacteriales</taxon>
        <taxon>Clostridiaceae</taxon>
        <taxon>Anoxynatronum</taxon>
    </lineage>
</organism>
<dbReference type="PROSITE" id="PS00447">
    <property type="entry name" value="DNA_POLYMERASE_A"/>
    <property type="match status" value="1"/>
</dbReference>
<dbReference type="InterPro" id="IPR054690">
    <property type="entry name" value="DNA_polI_exonuclease"/>
</dbReference>
<dbReference type="Gene3D" id="1.20.1060.10">
    <property type="entry name" value="Taq DNA Polymerase, Chain T, domain 4"/>
    <property type="match status" value="1"/>
</dbReference>
<dbReference type="SUPFAM" id="SSF53098">
    <property type="entry name" value="Ribonuclease H-like"/>
    <property type="match status" value="1"/>
</dbReference>
<keyword evidence="4 16" id="KW-0808">Transferase</keyword>
<evidence type="ECO:0000259" key="18">
    <source>
        <dbReference type="SMART" id="SM00482"/>
    </source>
</evidence>
<dbReference type="InterPro" id="IPR012337">
    <property type="entry name" value="RNaseH-like_sf"/>
</dbReference>
<evidence type="ECO:0000256" key="10">
    <source>
        <dbReference type="ARBA" id="ARBA00022839"/>
    </source>
</evidence>
<evidence type="ECO:0000259" key="17">
    <source>
        <dbReference type="SMART" id="SM00475"/>
    </source>
</evidence>
<dbReference type="InterPro" id="IPR036279">
    <property type="entry name" value="5-3_exonuclease_C_sf"/>
</dbReference>
<keyword evidence="12 16" id="KW-0238">DNA-binding</keyword>
<name>A0AA45WSV9_9CLOT</name>
<evidence type="ECO:0000256" key="11">
    <source>
        <dbReference type="ARBA" id="ARBA00022932"/>
    </source>
</evidence>
<keyword evidence="6 16" id="KW-0235">DNA replication</keyword>
<dbReference type="Gene3D" id="3.30.70.370">
    <property type="match status" value="1"/>
</dbReference>
<evidence type="ECO:0000256" key="12">
    <source>
        <dbReference type="ARBA" id="ARBA00023125"/>
    </source>
</evidence>
<accession>A0AA45WSV9</accession>
<dbReference type="AlphaFoldDB" id="A0AA45WSV9"/>
<dbReference type="InterPro" id="IPR008918">
    <property type="entry name" value="HhH2"/>
</dbReference>
<sequence length="895" mass="101102">MPEQIQRKLLIIDGNSLLNRAFYALPPLTNRDGEHTNAIYGFLTMLFKALEEVKPDHAAVAFDLKAPTFRHDTYTDYKAGRKKMPMELAEQIEPLKEILDAMGLYRIQMEGFEADDLIGTLARMAESDGMTVAIVSGDRDVLQLVTEQTQVMITKKGITQMDVYDPGRFTEEYGIPVERFIDLKGLMGDSSDNIPGIPGVGPKTATKLLQEFGTIENLLEQAETISNKKLREKVDGHRQEAVLSKKLATIITNIPIEVKMDELKLGELSNPEVAALFRRFEFNSLLERISAPADFKSEKTADKHLWPEMTTIEALQELDRQVQQHQEITWHTLTDTNAEGWPSPVAAAVTIDGNTGWWLDCRNGKYMALAREWIEKWLGDPSILKKVHDLKLEKRAWRTVHIPFNGAPFDVMIADYLINPSKASYDLEALALHYDGQKVVTAKELWGTGLKRKKQTELDMEAMVAYLVQRTALIHRLTPELKSQLQELEMLSLYESVEMPLAFVLAEMESEGIELDAALLKEFEITYAKRIDDLIKQVHEAAGTEFNLNSTKQLGEVLFVRLNMPPVKKTKTGYSTDVAVLEKLKNEHAIIPLILEYRQMTKIKSTYIDGLLAIVNAGTGRIHSTFHQTVAATGRISSADPNLQNIPVRTEMGRQLRRVFVAREGWQLIDADYSQIELRIMAHLSGDPGFIKAFKEEADIHTRTAAEIFQVSEENVTGEMRSSAKAVNFGIIYGISDFGLSNNLNISRQQARLYIDDYLQRYASVKTYMDEMVTQARDKGYVTTLLHRIRYIPEINSKNFNLRSFGERMAMNTPIQGSAADIIKVAMVRVADELKKGNYQARLILQVHDELIVEAPPEEVEPVSLLLRQAMEEAADLSVPLKVDLSVATNWFDAK</sequence>
<feature type="domain" description="5'-3' exonuclease" evidence="17">
    <location>
        <begin position="7"/>
        <end position="266"/>
    </location>
</feature>
<comment type="catalytic activity">
    <reaction evidence="14 16">
        <text>DNA(n) + a 2'-deoxyribonucleoside 5'-triphosphate = DNA(n+1) + diphosphate</text>
        <dbReference type="Rhea" id="RHEA:22508"/>
        <dbReference type="Rhea" id="RHEA-COMP:17339"/>
        <dbReference type="Rhea" id="RHEA-COMP:17340"/>
        <dbReference type="ChEBI" id="CHEBI:33019"/>
        <dbReference type="ChEBI" id="CHEBI:61560"/>
        <dbReference type="ChEBI" id="CHEBI:173112"/>
        <dbReference type="EC" id="2.7.7.7"/>
    </reaction>
</comment>
<evidence type="ECO:0000256" key="2">
    <source>
        <dbReference type="ARBA" id="ARBA00012417"/>
    </source>
</evidence>
<dbReference type="PRINTS" id="PR00868">
    <property type="entry name" value="DNAPOLI"/>
</dbReference>
<reference evidence="19" key="1">
    <citation type="submission" date="2017-05" db="EMBL/GenBank/DDBJ databases">
        <authorList>
            <person name="Varghese N."/>
            <person name="Submissions S."/>
        </authorList>
    </citation>
    <scope>NUCLEOTIDE SEQUENCE</scope>
    <source>
        <strain evidence="19">Su22</strain>
    </source>
</reference>
<evidence type="ECO:0000313" key="19">
    <source>
        <dbReference type="EMBL" id="SMP39698.1"/>
    </source>
</evidence>
<dbReference type="GO" id="GO:0008409">
    <property type="term" value="F:5'-3' exonuclease activity"/>
    <property type="evidence" value="ECO:0007669"/>
    <property type="project" value="UniProtKB-UniRule"/>
</dbReference>
<keyword evidence="7" id="KW-0540">Nuclease</keyword>
<keyword evidence="9 16" id="KW-0378">Hydrolase</keyword>
<dbReference type="SUPFAM" id="SSF88723">
    <property type="entry name" value="PIN domain-like"/>
    <property type="match status" value="1"/>
</dbReference>
<keyword evidence="5 16" id="KW-0548">Nucleotidyltransferase</keyword>
<dbReference type="GO" id="GO:0003677">
    <property type="term" value="F:DNA binding"/>
    <property type="evidence" value="ECO:0007669"/>
    <property type="project" value="UniProtKB-UniRule"/>
</dbReference>
<dbReference type="InterPro" id="IPR036397">
    <property type="entry name" value="RNaseH_sf"/>
</dbReference>
<dbReference type="NCBIfam" id="TIGR00593">
    <property type="entry name" value="pola"/>
    <property type="match status" value="1"/>
</dbReference>
<dbReference type="RefSeq" id="WP_283407620.1">
    <property type="nucleotide sequence ID" value="NZ_FXUF01000001.1"/>
</dbReference>
<evidence type="ECO:0000256" key="5">
    <source>
        <dbReference type="ARBA" id="ARBA00022695"/>
    </source>
</evidence>
<evidence type="ECO:0000313" key="20">
    <source>
        <dbReference type="Proteomes" id="UP001158066"/>
    </source>
</evidence>
<dbReference type="CDD" id="cd09898">
    <property type="entry name" value="H3TH_53EXO"/>
    <property type="match status" value="1"/>
</dbReference>
<dbReference type="FunFam" id="1.10.150.20:FF:000003">
    <property type="entry name" value="DNA polymerase I"/>
    <property type="match status" value="1"/>
</dbReference>
<dbReference type="InterPro" id="IPR029060">
    <property type="entry name" value="PIN-like_dom_sf"/>
</dbReference>
<evidence type="ECO:0000256" key="13">
    <source>
        <dbReference type="ARBA" id="ARBA00023204"/>
    </source>
</evidence>
<dbReference type="PANTHER" id="PTHR10133">
    <property type="entry name" value="DNA POLYMERASE I"/>
    <property type="match status" value="1"/>
</dbReference>
<evidence type="ECO:0000256" key="4">
    <source>
        <dbReference type="ARBA" id="ARBA00022679"/>
    </source>
</evidence>
<proteinExistence type="inferred from homology"/>
<dbReference type="GO" id="GO:0003887">
    <property type="term" value="F:DNA-directed DNA polymerase activity"/>
    <property type="evidence" value="ECO:0007669"/>
    <property type="project" value="UniProtKB-UniRule"/>
</dbReference>
<keyword evidence="8 16" id="KW-0227">DNA damage</keyword>
<keyword evidence="10 16" id="KW-0269">Exonuclease</keyword>
<comment type="subunit">
    <text evidence="16">Single-chain monomer with multiple functions.</text>
</comment>
<dbReference type="Pfam" id="PF02739">
    <property type="entry name" value="5_3_exonuc_N"/>
    <property type="match status" value="1"/>
</dbReference>
<dbReference type="SUPFAM" id="SSF56672">
    <property type="entry name" value="DNA/RNA polymerases"/>
    <property type="match status" value="1"/>
</dbReference>
<dbReference type="FunFam" id="1.20.1060.10:FF:000001">
    <property type="entry name" value="DNA polymerase I"/>
    <property type="match status" value="1"/>
</dbReference>
<dbReference type="InterPro" id="IPR043502">
    <property type="entry name" value="DNA/RNA_pol_sf"/>
</dbReference>
<dbReference type="SMART" id="SM00279">
    <property type="entry name" value="HhH2"/>
    <property type="match status" value="1"/>
</dbReference>
<dbReference type="Gene3D" id="3.40.50.1010">
    <property type="entry name" value="5'-nuclease"/>
    <property type="match status" value="1"/>
</dbReference>
<dbReference type="InterPro" id="IPR001098">
    <property type="entry name" value="DNA-dir_DNA_pol_A_palm_dom"/>
</dbReference>
<keyword evidence="20" id="KW-1185">Reference proteome</keyword>
<evidence type="ECO:0000256" key="7">
    <source>
        <dbReference type="ARBA" id="ARBA00022722"/>
    </source>
</evidence>
<dbReference type="FunFam" id="3.40.50.1010:FF:000001">
    <property type="entry name" value="DNA polymerase I"/>
    <property type="match status" value="1"/>
</dbReference>
<dbReference type="Pfam" id="PF01367">
    <property type="entry name" value="5_3_exonuc"/>
    <property type="match status" value="1"/>
</dbReference>
<dbReference type="GO" id="GO:0006261">
    <property type="term" value="P:DNA-templated DNA replication"/>
    <property type="evidence" value="ECO:0007669"/>
    <property type="project" value="UniProtKB-UniRule"/>
</dbReference>
<dbReference type="Gene3D" id="1.10.150.20">
    <property type="entry name" value="5' to 3' exonuclease, C-terminal subdomain"/>
    <property type="match status" value="2"/>
</dbReference>
<dbReference type="Proteomes" id="UP001158066">
    <property type="component" value="Unassembled WGS sequence"/>
</dbReference>
<evidence type="ECO:0000256" key="8">
    <source>
        <dbReference type="ARBA" id="ARBA00022763"/>
    </source>
</evidence>
<keyword evidence="11 16" id="KW-0239">DNA-directed DNA polymerase</keyword>
<evidence type="ECO:0000256" key="15">
    <source>
        <dbReference type="NCBIfam" id="TIGR00593"/>
    </source>
</evidence>
<evidence type="ECO:0000256" key="16">
    <source>
        <dbReference type="RuleBase" id="RU004460"/>
    </source>
</evidence>
<dbReference type="SUPFAM" id="SSF47807">
    <property type="entry name" value="5' to 3' exonuclease, C-terminal subdomain"/>
    <property type="match status" value="1"/>
</dbReference>